<evidence type="ECO:0000313" key="3">
    <source>
        <dbReference type="Proteomes" id="UP001066276"/>
    </source>
</evidence>
<reference evidence="2" key="1">
    <citation type="journal article" date="2022" name="bioRxiv">
        <title>Sequencing and chromosome-scale assembly of the giantPleurodeles waltlgenome.</title>
        <authorList>
            <person name="Brown T."/>
            <person name="Elewa A."/>
            <person name="Iarovenko S."/>
            <person name="Subramanian E."/>
            <person name="Araus A.J."/>
            <person name="Petzold A."/>
            <person name="Susuki M."/>
            <person name="Suzuki K.-i.T."/>
            <person name="Hayashi T."/>
            <person name="Toyoda A."/>
            <person name="Oliveira C."/>
            <person name="Osipova E."/>
            <person name="Leigh N.D."/>
            <person name="Simon A."/>
            <person name="Yun M.H."/>
        </authorList>
    </citation>
    <scope>NUCLEOTIDE SEQUENCE</scope>
    <source>
        <strain evidence="2">20211129_DDA</strain>
        <tissue evidence="2">Liver</tissue>
    </source>
</reference>
<dbReference type="EMBL" id="JANPWB010000009">
    <property type="protein sequence ID" value="KAJ1152122.1"/>
    <property type="molecule type" value="Genomic_DNA"/>
</dbReference>
<feature type="compositionally biased region" description="Basic residues" evidence="1">
    <location>
        <begin position="82"/>
        <end position="98"/>
    </location>
</feature>
<comment type="caution">
    <text evidence="2">The sequence shown here is derived from an EMBL/GenBank/DDBJ whole genome shotgun (WGS) entry which is preliminary data.</text>
</comment>
<keyword evidence="3" id="KW-1185">Reference proteome</keyword>
<dbReference type="Proteomes" id="UP001066276">
    <property type="component" value="Chromosome 5"/>
</dbReference>
<organism evidence="2 3">
    <name type="scientific">Pleurodeles waltl</name>
    <name type="common">Iberian ribbed newt</name>
    <dbReference type="NCBI Taxonomy" id="8319"/>
    <lineage>
        <taxon>Eukaryota</taxon>
        <taxon>Metazoa</taxon>
        <taxon>Chordata</taxon>
        <taxon>Craniata</taxon>
        <taxon>Vertebrata</taxon>
        <taxon>Euteleostomi</taxon>
        <taxon>Amphibia</taxon>
        <taxon>Batrachia</taxon>
        <taxon>Caudata</taxon>
        <taxon>Salamandroidea</taxon>
        <taxon>Salamandridae</taxon>
        <taxon>Pleurodelinae</taxon>
        <taxon>Pleurodeles</taxon>
    </lineage>
</organism>
<dbReference type="AlphaFoldDB" id="A0AAV7RK22"/>
<name>A0AAV7RK22_PLEWA</name>
<sequence length="117" mass="13062">MACGGADRTAEGPRRPCDRRLTGAVQRALGVLWSWRLGCEGRKKRVPRGPLRVRDAQCGRQAKAVTDRSCCPTDDFRWPAMGHRRTRGLPPVPHRRGSSLRSMATMDAVERPKALED</sequence>
<proteinExistence type="predicted"/>
<evidence type="ECO:0000256" key="1">
    <source>
        <dbReference type="SAM" id="MobiDB-lite"/>
    </source>
</evidence>
<feature type="region of interest" description="Disordered" evidence="1">
    <location>
        <begin position="82"/>
        <end position="117"/>
    </location>
</feature>
<protein>
    <submittedName>
        <fullName evidence="2">Uncharacterized protein</fullName>
    </submittedName>
</protein>
<feature type="compositionally biased region" description="Basic and acidic residues" evidence="1">
    <location>
        <begin position="108"/>
        <end position="117"/>
    </location>
</feature>
<gene>
    <name evidence="2" type="ORF">NDU88_004899</name>
</gene>
<evidence type="ECO:0000313" key="2">
    <source>
        <dbReference type="EMBL" id="KAJ1152122.1"/>
    </source>
</evidence>
<accession>A0AAV7RK22</accession>